<reference evidence="1 2" key="1">
    <citation type="submission" date="2020-03" db="EMBL/GenBank/DDBJ databases">
        <title>Whole genome shotgun sequence of Phytohabitans houttuyneae NBRC 108639.</title>
        <authorList>
            <person name="Komaki H."/>
            <person name="Tamura T."/>
        </authorList>
    </citation>
    <scope>NUCLEOTIDE SEQUENCE [LARGE SCALE GENOMIC DNA]</scope>
    <source>
        <strain evidence="1 2">NBRC 108639</strain>
    </source>
</reference>
<reference evidence="1 2" key="2">
    <citation type="submission" date="2020-03" db="EMBL/GenBank/DDBJ databases">
        <authorList>
            <person name="Ichikawa N."/>
            <person name="Kimura A."/>
            <person name="Kitahashi Y."/>
            <person name="Uohara A."/>
        </authorList>
    </citation>
    <scope>NUCLEOTIDE SEQUENCE [LARGE SCALE GENOMIC DNA]</scope>
    <source>
        <strain evidence="1 2">NBRC 108639</strain>
    </source>
</reference>
<evidence type="ECO:0000313" key="1">
    <source>
        <dbReference type="EMBL" id="GFJ84247.1"/>
    </source>
</evidence>
<sequence length="52" mass="5007">MGVTLADAVAILCFIALVGLPCAVFGAAVGAYHTAAPGPTGRRASAAVNGHV</sequence>
<accession>A0A6V8KR24</accession>
<dbReference type="Proteomes" id="UP000482800">
    <property type="component" value="Unassembled WGS sequence"/>
</dbReference>
<organism evidence="1 2">
    <name type="scientific">Phytohabitans houttuyneae</name>
    <dbReference type="NCBI Taxonomy" id="1076126"/>
    <lineage>
        <taxon>Bacteria</taxon>
        <taxon>Bacillati</taxon>
        <taxon>Actinomycetota</taxon>
        <taxon>Actinomycetes</taxon>
        <taxon>Micromonosporales</taxon>
        <taxon>Micromonosporaceae</taxon>
    </lineage>
</organism>
<dbReference type="EMBL" id="BLPF01000003">
    <property type="protein sequence ID" value="GFJ84247.1"/>
    <property type="molecule type" value="Genomic_DNA"/>
</dbReference>
<name>A0A6V8KR24_9ACTN</name>
<dbReference type="AlphaFoldDB" id="A0A6V8KR24"/>
<keyword evidence="2" id="KW-1185">Reference proteome</keyword>
<proteinExistence type="predicted"/>
<comment type="caution">
    <text evidence="1">The sequence shown here is derived from an EMBL/GenBank/DDBJ whole genome shotgun (WGS) entry which is preliminary data.</text>
</comment>
<dbReference type="RefSeq" id="WP_173067807.1">
    <property type="nucleotide sequence ID" value="NZ_BAABGO010000013.1"/>
</dbReference>
<evidence type="ECO:0000313" key="2">
    <source>
        <dbReference type="Proteomes" id="UP000482800"/>
    </source>
</evidence>
<protein>
    <submittedName>
        <fullName evidence="1">Uncharacterized protein</fullName>
    </submittedName>
</protein>
<gene>
    <name evidence="1" type="ORF">Phou_084270</name>
</gene>